<dbReference type="GeneID" id="85391855"/>
<gene>
    <name evidence="1" type="ORF">BDZ83DRAFT_616178</name>
</gene>
<dbReference type="AlphaFoldDB" id="A0AAD8UMV0"/>
<dbReference type="EMBL" id="JAHMHS010000033">
    <property type="protein sequence ID" value="KAK1726288.1"/>
    <property type="molecule type" value="Genomic_DNA"/>
</dbReference>
<dbReference type="PANTHER" id="PTHR39332">
    <property type="entry name" value="BLL4707 PROTEIN"/>
    <property type="match status" value="1"/>
</dbReference>
<evidence type="ECO:0000313" key="1">
    <source>
        <dbReference type="EMBL" id="KAK1726288.1"/>
    </source>
</evidence>
<accession>A0AAD8UMV0</accession>
<evidence type="ECO:0000313" key="2">
    <source>
        <dbReference type="Proteomes" id="UP001244207"/>
    </source>
</evidence>
<comment type="caution">
    <text evidence="1">The sequence shown here is derived from an EMBL/GenBank/DDBJ whole genome shotgun (WGS) entry which is preliminary data.</text>
</comment>
<dbReference type="InterPro" id="IPR023393">
    <property type="entry name" value="START-like_dom_sf"/>
</dbReference>
<name>A0AAD8UMV0_GLOAC</name>
<keyword evidence="2" id="KW-1185">Reference proteome</keyword>
<dbReference type="CDD" id="cd07821">
    <property type="entry name" value="PYR_PYL_RCAR_like"/>
    <property type="match status" value="1"/>
</dbReference>
<protein>
    <submittedName>
        <fullName evidence="1">Bet V I allergen</fullName>
    </submittedName>
</protein>
<dbReference type="InterPro" id="IPR019587">
    <property type="entry name" value="Polyketide_cyclase/dehydratase"/>
</dbReference>
<dbReference type="Pfam" id="PF10604">
    <property type="entry name" value="Polyketide_cyc2"/>
    <property type="match status" value="1"/>
</dbReference>
<dbReference type="Gene3D" id="3.30.530.20">
    <property type="match status" value="1"/>
</dbReference>
<dbReference type="Proteomes" id="UP001244207">
    <property type="component" value="Unassembled WGS sequence"/>
</dbReference>
<sequence>MVQDKTKEVVRVIDAPIADIWAIIAAFGSERLWFPNGINSSLEGFGIGSVRTLTFNNGHVVHERLEKADPETHTITYLILDGVPNTTNPRGTLRLTAMSEDKTQFSWSGASEWTEPSFKPVLAGMLEEMFNGCMDAIVSISSSREESCT</sequence>
<dbReference type="SUPFAM" id="SSF55961">
    <property type="entry name" value="Bet v1-like"/>
    <property type="match status" value="1"/>
</dbReference>
<dbReference type="RefSeq" id="XP_060366343.1">
    <property type="nucleotide sequence ID" value="XM_060507956.1"/>
</dbReference>
<proteinExistence type="predicted"/>
<reference evidence="1" key="1">
    <citation type="submission" date="2021-12" db="EMBL/GenBank/DDBJ databases">
        <title>Comparative genomics, transcriptomics and evolutionary studies reveal genomic signatures of adaptation to plant cell wall in hemibiotrophic fungi.</title>
        <authorList>
            <consortium name="DOE Joint Genome Institute"/>
            <person name="Baroncelli R."/>
            <person name="Diaz J.F."/>
            <person name="Benocci T."/>
            <person name="Peng M."/>
            <person name="Battaglia E."/>
            <person name="Haridas S."/>
            <person name="Andreopoulos W."/>
            <person name="Labutti K."/>
            <person name="Pangilinan J."/>
            <person name="Floch G.L."/>
            <person name="Makela M.R."/>
            <person name="Henrissat B."/>
            <person name="Grigoriev I.V."/>
            <person name="Crouch J.A."/>
            <person name="De Vries R.P."/>
            <person name="Sukno S.A."/>
            <person name="Thon M.R."/>
        </authorList>
    </citation>
    <scope>NUCLEOTIDE SEQUENCE</scope>
    <source>
        <strain evidence="1">CBS 112980</strain>
    </source>
</reference>
<organism evidence="1 2">
    <name type="scientific">Glomerella acutata</name>
    <name type="common">Colletotrichum acutatum</name>
    <dbReference type="NCBI Taxonomy" id="27357"/>
    <lineage>
        <taxon>Eukaryota</taxon>
        <taxon>Fungi</taxon>
        <taxon>Dikarya</taxon>
        <taxon>Ascomycota</taxon>
        <taxon>Pezizomycotina</taxon>
        <taxon>Sordariomycetes</taxon>
        <taxon>Hypocreomycetidae</taxon>
        <taxon>Glomerellales</taxon>
        <taxon>Glomerellaceae</taxon>
        <taxon>Colletotrichum</taxon>
        <taxon>Colletotrichum acutatum species complex</taxon>
    </lineage>
</organism>
<dbReference type="PANTHER" id="PTHR39332:SF7">
    <property type="entry name" value="SRPBCC FAMILY PROTEIN"/>
    <property type="match status" value="1"/>
</dbReference>